<reference evidence="9" key="1">
    <citation type="journal article" date="2007" name="PLoS ONE">
        <title>The first genome sequence of an elite grapevine cultivar (Pinot noir Vitis vinifera L.): coping with a highly heterozygous genome.</title>
        <authorList>
            <person name="Velasco R."/>
            <person name="Zharkikh A."/>
            <person name="Troggio M."/>
            <person name="Cartwright D.A."/>
            <person name="Cestaro A."/>
            <person name="Pruss D."/>
            <person name="Pindo M."/>
            <person name="FitzGerald L.M."/>
            <person name="Vezzulli S."/>
            <person name="Reid J."/>
            <person name="Malacarne G."/>
            <person name="Iliev D."/>
            <person name="Coppola G."/>
            <person name="Wardell B."/>
            <person name="Micheletti D."/>
            <person name="Macalma T."/>
            <person name="Facci M."/>
            <person name="Mitchell J.T."/>
            <person name="Perazzolli M."/>
            <person name="Eldredge G."/>
            <person name="Gatto P."/>
            <person name="Oyzerski R."/>
            <person name="Moretto M."/>
            <person name="Gutin N."/>
            <person name="Stefanini M."/>
            <person name="Chen Y."/>
            <person name="Segala C."/>
            <person name="Davenport C."/>
            <person name="Dematte L."/>
            <person name="Mraz A."/>
            <person name="Battilana J."/>
            <person name="Stormo K."/>
            <person name="Costa F."/>
            <person name="Tao Q."/>
            <person name="Si-Ammour A."/>
            <person name="Harkins T."/>
            <person name="Lackey A."/>
            <person name="Perbost C."/>
            <person name="Taillon B."/>
            <person name="Stella A."/>
            <person name="Solovyev V."/>
            <person name="Fawcett J.A."/>
            <person name="Sterck L."/>
            <person name="Vandepoele K."/>
            <person name="Grando S.M."/>
            <person name="Toppo S."/>
            <person name="Moser C."/>
            <person name="Lanchbury J."/>
            <person name="Bogden R."/>
            <person name="Skolnick M."/>
            <person name="Sgaramella V."/>
            <person name="Bhatnagar S.K."/>
            <person name="Fontana P."/>
            <person name="Gutin A."/>
            <person name="Van de Peer Y."/>
            <person name="Salamini F."/>
            <person name="Viola R."/>
        </authorList>
    </citation>
    <scope>NUCLEOTIDE SEQUENCE</scope>
</reference>
<organism evidence="9">
    <name type="scientific">Vitis vinifera</name>
    <name type="common">Grape</name>
    <dbReference type="NCBI Taxonomy" id="29760"/>
    <lineage>
        <taxon>Eukaryota</taxon>
        <taxon>Viridiplantae</taxon>
        <taxon>Streptophyta</taxon>
        <taxon>Embryophyta</taxon>
        <taxon>Tracheophyta</taxon>
        <taxon>Spermatophyta</taxon>
        <taxon>Magnoliopsida</taxon>
        <taxon>eudicotyledons</taxon>
        <taxon>Gunneridae</taxon>
        <taxon>Pentapetalae</taxon>
        <taxon>rosids</taxon>
        <taxon>Vitales</taxon>
        <taxon>Vitaceae</taxon>
        <taxon>Viteae</taxon>
        <taxon>Vitis</taxon>
    </lineage>
</organism>
<evidence type="ECO:0000256" key="1">
    <source>
        <dbReference type="ARBA" id="ARBA00004496"/>
    </source>
</evidence>
<evidence type="ECO:0000256" key="3">
    <source>
        <dbReference type="ARBA" id="ARBA00006678"/>
    </source>
</evidence>
<dbReference type="InterPro" id="IPR027408">
    <property type="entry name" value="PNPase/RNase_PH_dom_sf"/>
</dbReference>
<dbReference type="AlphaFoldDB" id="A5ATT2"/>
<dbReference type="InterPro" id="IPR020568">
    <property type="entry name" value="Ribosomal_Su5_D2-typ_SF"/>
</dbReference>
<evidence type="ECO:0000256" key="2">
    <source>
        <dbReference type="ARBA" id="ARBA00004604"/>
    </source>
</evidence>
<gene>
    <name evidence="9" type="ORF">VITISV_035872</name>
</gene>
<sequence length="105" mass="11984">MINLKELSLVSGKTAWMAYLEVYCLDAYGSLLDAALLAVVAAFSHLRIPVVSLERIKGNIRTTYLTRHHNAFWVDFDDFQFMRIEPEVVRYVSGIAMALGIRKVY</sequence>
<dbReference type="EMBL" id="AM435297">
    <property type="protein sequence ID" value="CAN60558.1"/>
    <property type="molecule type" value="Genomic_DNA"/>
</dbReference>
<keyword evidence="7" id="KW-0694">RNA-binding</keyword>
<dbReference type="PANTHER" id="PTHR11097">
    <property type="entry name" value="EXOSOME COMPLEX EXONUCLEASE RIBOSOMAL RNA PROCESSING PROTEIN"/>
    <property type="match status" value="1"/>
</dbReference>
<accession>A5ATT2</accession>
<protein>
    <submittedName>
        <fullName evidence="9">Uncharacterized protein</fullName>
    </submittedName>
</protein>
<dbReference type="PANTHER" id="PTHR11097:SF9">
    <property type="entry name" value="EXOSOME COMPLEX COMPONENT RRP43"/>
    <property type="match status" value="1"/>
</dbReference>
<dbReference type="GO" id="GO:0005737">
    <property type="term" value="C:cytoplasm"/>
    <property type="evidence" value="ECO:0007669"/>
    <property type="project" value="UniProtKB-SubCell"/>
</dbReference>
<name>A5ATT2_VITVI</name>
<evidence type="ECO:0000256" key="6">
    <source>
        <dbReference type="ARBA" id="ARBA00022835"/>
    </source>
</evidence>
<dbReference type="SUPFAM" id="SSF54211">
    <property type="entry name" value="Ribosomal protein S5 domain 2-like"/>
    <property type="match status" value="1"/>
</dbReference>
<dbReference type="GO" id="GO:0000178">
    <property type="term" value="C:exosome (RNase complex)"/>
    <property type="evidence" value="ECO:0007669"/>
    <property type="project" value="UniProtKB-KW"/>
</dbReference>
<evidence type="ECO:0000256" key="5">
    <source>
        <dbReference type="ARBA" id="ARBA00022552"/>
    </source>
</evidence>
<evidence type="ECO:0000256" key="8">
    <source>
        <dbReference type="ARBA" id="ARBA00023242"/>
    </source>
</evidence>
<evidence type="ECO:0000256" key="4">
    <source>
        <dbReference type="ARBA" id="ARBA00022490"/>
    </source>
</evidence>
<dbReference type="GO" id="GO:0003723">
    <property type="term" value="F:RNA binding"/>
    <property type="evidence" value="ECO:0007669"/>
    <property type="project" value="UniProtKB-KW"/>
</dbReference>
<dbReference type="ExpressionAtlas" id="A5ATT2">
    <property type="expression patterns" value="baseline and differential"/>
</dbReference>
<dbReference type="Gene3D" id="3.30.230.70">
    <property type="entry name" value="GHMP Kinase, N-terminal domain"/>
    <property type="match status" value="1"/>
</dbReference>
<comment type="subcellular location">
    <subcellularLocation>
        <location evidence="1">Cytoplasm</location>
    </subcellularLocation>
    <subcellularLocation>
        <location evidence="2">Nucleus</location>
        <location evidence="2">Nucleolus</location>
    </subcellularLocation>
</comment>
<dbReference type="GO" id="GO:0005730">
    <property type="term" value="C:nucleolus"/>
    <property type="evidence" value="ECO:0007669"/>
    <property type="project" value="UniProtKB-SubCell"/>
</dbReference>
<dbReference type="InterPro" id="IPR050590">
    <property type="entry name" value="Exosome_comp_Rrp42_subfam"/>
</dbReference>
<keyword evidence="4" id="KW-0963">Cytoplasm</keyword>
<proteinExistence type="inferred from homology"/>
<keyword evidence="5" id="KW-0698">rRNA processing</keyword>
<keyword evidence="8" id="KW-0539">Nucleus</keyword>
<evidence type="ECO:0000313" key="9">
    <source>
        <dbReference type="EMBL" id="CAN60558.1"/>
    </source>
</evidence>
<evidence type="ECO:0000256" key="7">
    <source>
        <dbReference type="ARBA" id="ARBA00022884"/>
    </source>
</evidence>
<dbReference type="GO" id="GO:0006364">
    <property type="term" value="P:rRNA processing"/>
    <property type="evidence" value="ECO:0007669"/>
    <property type="project" value="UniProtKB-KW"/>
</dbReference>
<keyword evidence="6" id="KW-0271">Exosome</keyword>
<comment type="similarity">
    <text evidence="3">Belongs to the RNase PH family.</text>
</comment>